<dbReference type="EC" id="2.7.13.3" evidence="2"/>
<keyword evidence="10" id="KW-1133">Transmembrane helix</keyword>
<dbReference type="InterPro" id="IPR003594">
    <property type="entry name" value="HATPase_dom"/>
</dbReference>
<name>A0A2U1TB87_9MICO</name>
<dbReference type="InterPro" id="IPR036890">
    <property type="entry name" value="HATPase_C_sf"/>
</dbReference>
<dbReference type="GO" id="GO:0005524">
    <property type="term" value="F:ATP binding"/>
    <property type="evidence" value="ECO:0007669"/>
    <property type="project" value="UniProtKB-KW"/>
</dbReference>
<evidence type="ECO:0000313" key="14">
    <source>
        <dbReference type="Proteomes" id="UP000244962"/>
    </source>
</evidence>
<evidence type="ECO:0000256" key="10">
    <source>
        <dbReference type="SAM" id="Phobius"/>
    </source>
</evidence>
<dbReference type="Proteomes" id="UP000244962">
    <property type="component" value="Unassembled WGS sequence"/>
</dbReference>
<keyword evidence="4" id="KW-0808">Transferase</keyword>
<dbReference type="GO" id="GO:0046983">
    <property type="term" value="F:protein dimerization activity"/>
    <property type="evidence" value="ECO:0007669"/>
    <property type="project" value="InterPro"/>
</dbReference>
<dbReference type="RefSeq" id="WP_108963211.1">
    <property type="nucleotide sequence ID" value="NZ_QEFB01000013.1"/>
</dbReference>
<evidence type="ECO:0000256" key="6">
    <source>
        <dbReference type="ARBA" id="ARBA00022777"/>
    </source>
</evidence>
<keyword evidence="14" id="KW-1185">Reference proteome</keyword>
<feature type="region of interest" description="Disordered" evidence="9">
    <location>
        <begin position="349"/>
        <end position="380"/>
    </location>
</feature>
<dbReference type="EMBL" id="QEFB01000013">
    <property type="protein sequence ID" value="PWC06151.1"/>
    <property type="molecule type" value="Genomic_DNA"/>
</dbReference>
<proteinExistence type="predicted"/>
<gene>
    <name evidence="13" type="ORF">DF223_11025</name>
</gene>
<evidence type="ECO:0000313" key="13">
    <source>
        <dbReference type="EMBL" id="PWC06151.1"/>
    </source>
</evidence>
<accession>A0A2U1TB87</accession>
<dbReference type="Gene3D" id="3.30.565.10">
    <property type="entry name" value="Histidine kinase-like ATPase, C-terminal domain"/>
    <property type="match status" value="1"/>
</dbReference>
<dbReference type="InterPro" id="IPR011712">
    <property type="entry name" value="Sig_transdc_His_kin_sub3_dim/P"/>
</dbReference>
<keyword evidence="5" id="KW-0547">Nucleotide-binding</keyword>
<feature type="transmembrane region" description="Helical" evidence="10">
    <location>
        <begin position="120"/>
        <end position="138"/>
    </location>
</feature>
<evidence type="ECO:0000256" key="5">
    <source>
        <dbReference type="ARBA" id="ARBA00022741"/>
    </source>
</evidence>
<evidence type="ECO:0000256" key="2">
    <source>
        <dbReference type="ARBA" id="ARBA00012438"/>
    </source>
</evidence>
<dbReference type="Pfam" id="PF07730">
    <property type="entry name" value="HisKA_3"/>
    <property type="match status" value="1"/>
</dbReference>
<sequence>MSWSIGFWRGRVRGTERARDVSDACLVAAVGLLLIAVGVTGAWTPFPGTSVSPWWHVVSLTAICAVMLVKRRHPLLALLAGGLVFIADAAAGGSIGVLLGFIDLMYSATLFTAPKVPRRLAIAVVVAVTGAATATVIVGGGVQAAVVNALQAFAILGTPLWWGISVRQQKEIAEMASARAADLQRLTELRESEAIREERMRMARDLHDALAGNLSAIAINSEAALASTGGGDDALQREALGVVRSASVASLREMRSMVLLLRAGPDSVTSPPRLAELGALAESLGSRGTSVSVNGLTGVPTLPAAVDQAAYRIAQEALGNAARHAQGATVRVDIGATPATLTLRITNPRADRAERASTPSTVGGAAVDVSPASSTHGGGMGLTTMRERAEALGGRFEAGWTDGSDEWTVTATLPLPGAMA</sequence>
<feature type="transmembrane region" description="Helical" evidence="10">
    <location>
        <begin position="52"/>
        <end position="69"/>
    </location>
</feature>
<evidence type="ECO:0000256" key="8">
    <source>
        <dbReference type="ARBA" id="ARBA00023012"/>
    </source>
</evidence>
<evidence type="ECO:0000259" key="12">
    <source>
        <dbReference type="Pfam" id="PF07730"/>
    </source>
</evidence>
<feature type="domain" description="Signal transduction histidine kinase subgroup 3 dimerisation and phosphoacceptor" evidence="12">
    <location>
        <begin position="198"/>
        <end position="263"/>
    </location>
</feature>
<evidence type="ECO:0000256" key="1">
    <source>
        <dbReference type="ARBA" id="ARBA00000085"/>
    </source>
</evidence>
<keyword evidence="7" id="KW-0067">ATP-binding</keyword>
<organism evidence="13 14">
    <name type="scientific">Mycetocola zhujimingii</name>
    <dbReference type="NCBI Taxonomy" id="2079792"/>
    <lineage>
        <taxon>Bacteria</taxon>
        <taxon>Bacillati</taxon>
        <taxon>Actinomycetota</taxon>
        <taxon>Actinomycetes</taxon>
        <taxon>Micrococcales</taxon>
        <taxon>Microbacteriaceae</taxon>
        <taxon>Mycetocola</taxon>
    </lineage>
</organism>
<dbReference type="PANTHER" id="PTHR24421:SF10">
    <property type="entry name" value="NITRATE_NITRITE SENSOR PROTEIN NARQ"/>
    <property type="match status" value="1"/>
</dbReference>
<dbReference type="GO" id="GO:0016020">
    <property type="term" value="C:membrane"/>
    <property type="evidence" value="ECO:0007669"/>
    <property type="project" value="InterPro"/>
</dbReference>
<comment type="catalytic activity">
    <reaction evidence="1">
        <text>ATP + protein L-histidine = ADP + protein N-phospho-L-histidine.</text>
        <dbReference type="EC" id="2.7.13.3"/>
    </reaction>
</comment>
<dbReference type="PANTHER" id="PTHR24421">
    <property type="entry name" value="NITRATE/NITRITE SENSOR PROTEIN NARX-RELATED"/>
    <property type="match status" value="1"/>
</dbReference>
<evidence type="ECO:0000256" key="4">
    <source>
        <dbReference type="ARBA" id="ARBA00022679"/>
    </source>
</evidence>
<evidence type="ECO:0000256" key="3">
    <source>
        <dbReference type="ARBA" id="ARBA00022553"/>
    </source>
</evidence>
<evidence type="ECO:0000259" key="11">
    <source>
        <dbReference type="Pfam" id="PF02518"/>
    </source>
</evidence>
<reference evidence="14" key="1">
    <citation type="submission" date="2018-04" db="EMBL/GenBank/DDBJ databases">
        <authorList>
            <person name="Liu S."/>
            <person name="Wang Z."/>
            <person name="Li J."/>
        </authorList>
    </citation>
    <scope>NUCLEOTIDE SEQUENCE [LARGE SCALE GENOMIC DNA]</scope>
    <source>
        <strain evidence="14">622</strain>
    </source>
</reference>
<keyword evidence="6 13" id="KW-0418">Kinase</keyword>
<feature type="transmembrane region" description="Helical" evidence="10">
    <location>
        <begin position="21"/>
        <end position="46"/>
    </location>
</feature>
<dbReference type="CDD" id="cd16917">
    <property type="entry name" value="HATPase_UhpB-NarQ-NarX-like"/>
    <property type="match status" value="1"/>
</dbReference>
<dbReference type="Pfam" id="PF02518">
    <property type="entry name" value="HATPase_c"/>
    <property type="match status" value="1"/>
</dbReference>
<keyword evidence="3" id="KW-0597">Phosphoprotein</keyword>
<evidence type="ECO:0000256" key="7">
    <source>
        <dbReference type="ARBA" id="ARBA00022840"/>
    </source>
</evidence>
<comment type="caution">
    <text evidence="13">The sequence shown here is derived from an EMBL/GenBank/DDBJ whole genome shotgun (WGS) entry which is preliminary data.</text>
</comment>
<feature type="transmembrane region" description="Helical" evidence="10">
    <location>
        <begin position="145"/>
        <end position="164"/>
    </location>
</feature>
<dbReference type="SUPFAM" id="SSF55874">
    <property type="entry name" value="ATPase domain of HSP90 chaperone/DNA topoisomerase II/histidine kinase"/>
    <property type="match status" value="1"/>
</dbReference>
<feature type="domain" description="Histidine kinase/HSP90-like ATPase" evidence="11">
    <location>
        <begin position="309"/>
        <end position="416"/>
    </location>
</feature>
<dbReference type="InterPro" id="IPR050482">
    <property type="entry name" value="Sensor_HK_TwoCompSys"/>
</dbReference>
<keyword evidence="10" id="KW-0812">Transmembrane</keyword>
<evidence type="ECO:0000256" key="9">
    <source>
        <dbReference type="SAM" id="MobiDB-lite"/>
    </source>
</evidence>
<keyword evidence="10" id="KW-0472">Membrane</keyword>
<keyword evidence="8" id="KW-0902">Two-component regulatory system</keyword>
<protein>
    <recommendedName>
        <fullName evidence="2">histidine kinase</fullName>
        <ecNumber evidence="2">2.7.13.3</ecNumber>
    </recommendedName>
</protein>
<feature type="transmembrane region" description="Helical" evidence="10">
    <location>
        <begin position="76"/>
        <end position="100"/>
    </location>
</feature>
<dbReference type="Gene3D" id="1.20.5.1930">
    <property type="match status" value="1"/>
</dbReference>
<dbReference type="AlphaFoldDB" id="A0A2U1TB87"/>
<dbReference type="GO" id="GO:0000155">
    <property type="term" value="F:phosphorelay sensor kinase activity"/>
    <property type="evidence" value="ECO:0007669"/>
    <property type="project" value="InterPro"/>
</dbReference>